<keyword evidence="3" id="KW-1185">Reference proteome</keyword>
<dbReference type="RefSeq" id="WP_194449366.1">
    <property type="nucleotide sequence ID" value="NZ_CP063849.1"/>
</dbReference>
<evidence type="ECO:0000313" key="3">
    <source>
        <dbReference type="Proteomes" id="UP000593892"/>
    </source>
</evidence>
<dbReference type="AlphaFoldDB" id="A0A7S7SJX1"/>
<feature type="transmembrane region" description="Helical" evidence="1">
    <location>
        <begin position="105"/>
        <end position="123"/>
    </location>
</feature>
<proteinExistence type="predicted"/>
<reference evidence="2 3" key="1">
    <citation type="submission" date="2020-10" db="EMBL/GenBank/DDBJ databases">
        <title>Complete genome sequence of Paludibaculum fermentans P105T, a facultatively anaerobic acidobacterium capable of dissimilatory Fe(III) reduction.</title>
        <authorList>
            <person name="Dedysh S.N."/>
            <person name="Beletsky A.V."/>
            <person name="Kulichevskaya I.S."/>
            <person name="Mardanov A.V."/>
            <person name="Ravin N.V."/>
        </authorList>
    </citation>
    <scope>NUCLEOTIDE SEQUENCE [LARGE SCALE GENOMIC DNA]</scope>
    <source>
        <strain evidence="2 3">P105</strain>
    </source>
</reference>
<evidence type="ECO:0000256" key="1">
    <source>
        <dbReference type="SAM" id="Phobius"/>
    </source>
</evidence>
<keyword evidence="1" id="KW-0812">Transmembrane</keyword>
<accession>A0A7S7SJX1</accession>
<feature type="transmembrane region" description="Helical" evidence="1">
    <location>
        <begin position="129"/>
        <end position="149"/>
    </location>
</feature>
<dbReference type="KEGG" id="pfer:IRI77_33950"/>
<keyword evidence="1" id="KW-0472">Membrane</keyword>
<dbReference type="EMBL" id="CP063849">
    <property type="protein sequence ID" value="QOY87699.1"/>
    <property type="molecule type" value="Genomic_DNA"/>
</dbReference>
<feature type="transmembrane region" description="Helical" evidence="1">
    <location>
        <begin position="57"/>
        <end position="76"/>
    </location>
</feature>
<organism evidence="2 3">
    <name type="scientific">Paludibaculum fermentans</name>
    <dbReference type="NCBI Taxonomy" id="1473598"/>
    <lineage>
        <taxon>Bacteria</taxon>
        <taxon>Pseudomonadati</taxon>
        <taxon>Acidobacteriota</taxon>
        <taxon>Terriglobia</taxon>
        <taxon>Bryobacterales</taxon>
        <taxon>Bryobacteraceae</taxon>
        <taxon>Paludibaculum</taxon>
    </lineage>
</organism>
<protein>
    <submittedName>
        <fullName evidence="2">Uncharacterized protein</fullName>
    </submittedName>
</protein>
<evidence type="ECO:0000313" key="2">
    <source>
        <dbReference type="EMBL" id="QOY87699.1"/>
    </source>
</evidence>
<dbReference type="Proteomes" id="UP000593892">
    <property type="component" value="Chromosome"/>
</dbReference>
<sequence length="171" mass="17667">MALSIELPAQGEPFQGTLPSNLAAVALLTSAAFLGGWPWALMAAILVVTLRTRESGGWAMLQAAAGGLFWLALFHWTGDRRLFFPFSMQVAASAACLWRINGKWAAVAVGALVTGVFAGIRLLQSASAHVLGVELIVAAVVLAAGLALLPYTGRWGASTAAALLALAGLLI</sequence>
<feature type="transmembrane region" description="Helical" evidence="1">
    <location>
        <begin position="22"/>
        <end position="50"/>
    </location>
</feature>
<keyword evidence="1" id="KW-1133">Transmembrane helix</keyword>
<name>A0A7S7SJX1_PALFE</name>
<gene>
    <name evidence="2" type="ORF">IRI77_33950</name>
</gene>